<accession>A2G6C9</accession>
<dbReference type="RefSeq" id="XP_001300219.1">
    <property type="nucleotide sequence ID" value="XM_001300218.1"/>
</dbReference>
<keyword evidence="1" id="KW-0472">Membrane</keyword>
<keyword evidence="3" id="KW-1185">Reference proteome</keyword>
<dbReference type="VEuPathDB" id="TrichDB:TVAGG3_0398780"/>
<dbReference type="Proteomes" id="UP000001542">
    <property type="component" value="Unassembled WGS sequence"/>
</dbReference>
<sequence length="430" mass="48587">MVLQNHPWITSVNAQDFGLDGQPKFFTNNLTVLKMSLDGEPGINWLAFSWLNNYIKEGESMTFSYLYYDKEYEPPILNLDKSLISEEVDSTEPIHLKGSFSHYGETLVAKAYYAIYEADSYKVVKSGSLGSFTVSKTKMSQDFDVFVEPPTQLGKYELEVYTYLPFFKSYLSEYFYITVVPPNYRPKLFVLPPEYVYYIPDSEVSFLATVYDQDSGDKPLTAEVFFNNAEVVSQEVANNRDLKTFKFKIPKDTKADDYEVKVTATDGKKIGTKKFTITIKNNTVLTIDFEPKLNATYNKGDKVNFTAVINDPDTNFDTKFTVSLFYNTAMKTSLTSENKNGLVRIPLTFSIPSDEINTTAEIKIEVKTPTESSDRSTSITIHQDTTANLAKSKTATKESQKKNALIAVLCVLAVLAVIVAIVIVILWLRK</sequence>
<dbReference type="EMBL" id="DS114477">
    <property type="protein sequence ID" value="EAX87289.1"/>
    <property type="molecule type" value="Genomic_DNA"/>
</dbReference>
<reference evidence="2" key="1">
    <citation type="submission" date="2006-10" db="EMBL/GenBank/DDBJ databases">
        <authorList>
            <person name="Amadeo P."/>
            <person name="Zhao Q."/>
            <person name="Wortman J."/>
            <person name="Fraser-Liggett C."/>
            <person name="Carlton J."/>
        </authorList>
    </citation>
    <scope>NUCLEOTIDE SEQUENCE</scope>
    <source>
        <strain evidence="2">G3</strain>
    </source>
</reference>
<evidence type="ECO:0000313" key="3">
    <source>
        <dbReference type="Proteomes" id="UP000001542"/>
    </source>
</evidence>
<protein>
    <submittedName>
        <fullName evidence="2">Uncharacterized protein</fullName>
    </submittedName>
</protein>
<keyword evidence="1" id="KW-0812">Transmembrane</keyword>
<proteinExistence type="predicted"/>
<name>A2G6C9_TRIV3</name>
<reference evidence="2" key="2">
    <citation type="journal article" date="2007" name="Science">
        <title>Draft genome sequence of the sexually transmitted pathogen Trichomonas vaginalis.</title>
        <authorList>
            <person name="Carlton J.M."/>
            <person name="Hirt R.P."/>
            <person name="Silva J.C."/>
            <person name="Delcher A.L."/>
            <person name="Schatz M."/>
            <person name="Zhao Q."/>
            <person name="Wortman J.R."/>
            <person name="Bidwell S.L."/>
            <person name="Alsmark U.C.M."/>
            <person name="Besteiro S."/>
            <person name="Sicheritz-Ponten T."/>
            <person name="Noel C.J."/>
            <person name="Dacks J.B."/>
            <person name="Foster P.G."/>
            <person name="Simillion C."/>
            <person name="Van de Peer Y."/>
            <person name="Miranda-Saavedra D."/>
            <person name="Barton G.J."/>
            <person name="Westrop G.D."/>
            <person name="Mueller S."/>
            <person name="Dessi D."/>
            <person name="Fiori P.L."/>
            <person name="Ren Q."/>
            <person name="Paulsen I."/>
            <person name="Zhang H."/>
            <person name="Bastida-Corcuera F.D."/>
            <person name="Simoes-Barbosa A."/>
            <person name="Brown M.T."/>
            <person name="Hayes R.D."/>
            <person name="Mukherjee M."/>
            <person name="Okumura C.Y."/>
            <person name="Schneider R."/>
            <person name="Smith A.J."/>
            <person name="Vanacova S."/>
            <person name="Villalvazo M."/>
            <person name="Haas B.J."/>
            <person name="Pertea M."/>
            <person name="Feldblyum T.V."/>
            <person name="Utterback T.R."/>
            <person name="Shu C.L."/>
            <person name="Osoegawa K."/>
            <person name="de Jong P.J."/>
            <person name="Hrdy I."/>
            <person name="Horvathova L."/>
            <person name="Zubacova Z."/>
            <person name="Dolezal P."/>
            <person name="Malik S.B."/>
            <person name="Logsdon J.M. Jr."/>
            <person name="Henze K."/>
            <person name="Gupta A."/>
            <person name="Wang C.C."/>
            <person name="Dunne R.L."/>
            <person name="Upcroft J.A."/>
            <person name="Upcroft P."/>
            <person name="White O."/>
            <person name="Salzberg S.L."/>
            <person name="Tang P."/>
            <person name="Chiu C.-H."/>
            <person name="Lee Y.-S."/>
            <person name="Embley T.M."/>
            <person name="Coombs G.H."/>
            <person name="Mottram J.C."/>
            <person name="Tachezy J."/>
            <person name="Fraser-Liggett C.M."/>
            <person name="Johnson P.J."/>
        </authorList>
    </citation>
    <scope>NUCLEOTIDE SEQUENCE [LARGE SCALE GENOMIC DNA]</scope>
    <source>
        <strain evidence="2">G3</strain>
    </source>
</reference>
<evidence type="ECO:0000313" key="2">
    <source>
        <dbReference type="EMBL" id="EAX87289.1"/>
    </source>
</evidence>
<feature type="transmembrane region" description="Helical" evidence="1">
    <location>
        <begin position="404"/>
        <end position="428"/>
    </location>
</feature>
<gene>
    <name evidence="2" type="ORF">TVAG_400000</name>
</gene>
<dbReference type="VEuPathDB" id="TrichDB:TVAG_400000"/>
<evidence type="ECO:0000256" key="1">
    <source>
        <dbReference type="SAM" id="Phobius"/>
    </source>
</evidence>
<dbReference type="InParanoid" id="A2G6C9"/>
<dbReference type="KEGG" id="tva:4744940"/>
<organism evidence="2 3">
    <name type="scientific">Trichomonas vaginalis (strain ATCC PRA-98 / G3)</name>
    <dbReference type="NCBI Taxonomy" id="412133"/>
    <lineage>
        <taxon>Eukaryota</taxon>
        <taxon>Metamonada</taxon>
        <taxon>Parabasalia</taxon>
        <taxon>Trichomonadida</taxon>
        <taxon>Trichomonadidae</taxon>
        <taxon>Trichomonas</taxon>
    </lineage>
</organism>
<keyword evidence="1" id="KW-1133">Transmembrane helix</keyword>
<dbReference type="AlphaFoldDB" id="A2G6C9"/>